<name>A0A9N7TWW8_PLEPL</name>
<feature type="region of interest" description="Disordered" evidence="1">
    <location>
        <begin position="856"/>
        <end position="883"/>
    </location>
</feature>
<feature type="region of interest" description="Disordered" evidence="1">
    <location>
        <begin position="914"/>
        <end position="1001"/>
    </location>
</feature>
<feature type="compositionally biased region" description="Basic and acidic residues" evidence="1">
    <location>
        <begin position="989"/>
        <end position="1001"/>
    </location>
</feature>
<feature type="compositionally biased region" description="Pro residues" evidence="1">
    <location>
        <begin position="819"/>
        <end position="828"/>
    </location>
</feature>
<dbReference type="Pfam" id="PF18658">
    <property type="entry name" value="zf-C2H2_12"/>
    <property type="match status" value="1"/>
</dbReference>
<reference evidence="3" key="1">
    <citation type="submission" date="2020-03" db="EMBL/GenBank/DDBJ databases">
        <authorList>
            <person name="Weist P."/>
        </authorList>
    </citation>
    <scope>NUCLEOTIDE SEQUENCE</scope>
</reference>
<feature type="region of interest" description="Disordered" evidence="1">
    <location>
        <begin position="808"/>
        <end position="833"/>
    </location>
</feature>
<feature type="region of interest" description="Disordered" evidence="1">
    <location>
        <begin position="1"/>
        <end position="63"/>
    </location>
</feature>
<feature type="compositionally biased region" description="Low complexity" evidence="1">
    <location>
        <begin position="930"/>
        <end position="944"/>
    </location>
</feature>
<proteinExistence type="predicted"/>
<feature type="compositionally biased region" description="Low complexity" evidence="1">
    <location>
        <begin position="1178"/>
        <end position="1200"/>
    </location>
</feature>
<feature type="region of interest" description="Disordered" evidence="1">
    <location>
        <begin position="636"/>
        <end position="655"/>
    </location>
</feature>
<feature type="compositionally biased region" description="Basic residues" evidence="1">
    <location>
        <begin position="35"/>
        <end position="50"/>
    </location>
</feature>
<dbReference type="Proteomes" id="UP001153269">
    <property type="component" value="Unassembled WGS sequence"/>
</dbReference>
<accession>A0A9N7TWW8</accession>
<feature type="domain" description="SPIN-DOC-like zinc-finger" evidence="2">
    <location>
        <begin position="1379"/>
        <end position="1410"/>
    </location>
</feature>
<feature type="region of interest" description="Disordered" evidence="1">
    <location>
        <begin position="1012"/>
        <end position="1031"/>
    </location>
</feature>
<feature type="region of interest" description="Disordered" evidence="1">
    <location>
        <begin position="1284"/>
        <end position="1340"/>
    </location>
</feature>
<feature type="region of interest" description="Disordered" evidence="1">
    <location>
        <begin position="1176"/>
        <end position="1214"/>
    </location>
</feature>
<feature type="compositionally biased region" description="Basic residues" evidence="1">
    <location>
        <begin position="979"/>
        <end position="988"/>
    </location>
</feature>
<feature type="region of interest" description="Disordered" evidence="1">
    <location>
        <begin position="569"/>
        <end position="599"/>
    </location>
</feature>
<dbReference type="EMBL" id="CADEAL010000436">
    <property type="protein sequence ID" value="CAB1420128.1"/>
    <property type="molecule type" value="Genomic_DNA"/>
</dbReference>
<feature type="region of interest" description="Disordered" evidence="1">
    <location>
        <begin position="346"/>
        <end position="368"/>
    </location>
</feature>
<feature type="compositionally biased region" description="Polar residues" evidence="1">
    <location>
        <begin position="643"/>
        <end position="655"/>
    </location>
</feature>
<keyword evidence="4" id="KW-1185">Reference proteome</keyword>
<feature type="region of interest" description="Disordered" evidence="1">
    <location>
        <begin position="1063"/>
        <end position="1082"/>
    </location>
</feature>
<protein>
    <recommendedName>
        <fullName evidence="2">SPIN-DOC-like zinc-finger domain-containing protein</fullName>
    </recommendedName>
</protein>
<gene>
    <name evidence="3" type="ORF">PLEPLA_LOCUS8003</name>
</gene>
<feature type="compositionally biased region" description="Polar residues" evidence="1">
    <location>
        <begin position="954"/>
        <end position="964"/>
    </location>
</feature>
<feature type="compositionally biased region" description="Polar residues" evidence="1">
    <location>
        <begin position="82"/>
        <end position="103"/>
    </location>
</feature>
<dbReference type="InterPro" id="IPR040647">
    <property type="entry name" value="SPIN-DOC_Znf-C2H2"/>
</dbReference>
<evidence type="ECO:0000313" key="3">
    <source>
        <dbReference type="EMBL" id="CAB1420128.1"/>
    </source>
</evidence>
<evidence type="ECO:0000259" key="2">
    <source>
        <dbReference type="Pfam" id="PF18658"/>
    </source>
</evidence>
<evidence type="ECO:0000256" key="1">
    <source>
        <dbReference type="SAM" id="MobiDB-lite"/>
    </source>
</evidence>
<feature type="region of interest" description="Disordered" evidence="1">
    <location>
        <begin position="745"/>
        <end position="782"/>
    </location>
</feature>
<feature type="compositionally biased region" description="Basic and acidic residues" evidence="1">
    <location>
        <begin position="569"/>
        <end position="579"/>
    </location>
</feature>
<feature type="region of interest" description="Disordered" evidence="1">
    <location>
        <begin position="80"/>
        <end position="117"/>
    </location>
</feature>
<feature type="compositionally biased region" description="Basic and acidic residues" evidence="1">
    <location>
        <begin position="860"/>
        <end position="873"/>
    </location>
</feature>
<feature type="compositionally biased region" description="Polar residues" evidence="1">
    <location>
        <begin position="580"/>
        <end position="597"/>
    </location>
</feature>
<comment type="caution">
    <text evidence="3">The sequence shown here is derived from an EMBL/GenBank/DDBJ whole genome shotgun (WGS) entry which is preliminary data.</text>
</comment>
<evidence type="ECO:0000313" key="4">
    <source>
        <dbReference type="Proteomes" id="UP001153269"/>
    </source>
</evidence>
<organism evidence="3 4">
    <name type="scientific">Pleuronectes platessa</name>
    <name type="common">European plaice</name>
    <dbReference type="NCBI Taxonomy" id="8262"/>
    <lineage>
        <taxon>Eukaryota</taxon>
        <taxon>Metazoa</taxon>
        <taxon>Chordata</taxon>
        <taxon>Craniata</taxon>
        <taxon>Vertebrata</taxon>
        <taxon>Euteleostomi</taxon>
        <taxon>Actinopterygii</taxon>
        <taxon>Neopterygii</taxon>
        <taxon>Teleostei</taxon>
        <taxon>Neoteleostei</taxon>
        <taxon>Acanthomorphata</taxon>
        <taxon>Carangaria</taxon>
        <taxon>Pleuronectiformes</taxon>
        <taxon>Pleuronectoidei</taxon>
        <taxon>Pleuronectidae</taxon>
        <taxon>Pleuronectes</taxon>
    </lineage>
</organism>
<sequence>MPTAKDKGGSASHRHQPASEYDDATLAQKREYWRTKKREQRARLSQRRGRPSQDSRGKKLLHLNTTAVVNSTLSGILAAPSSPVQSNDESYKTPNVSPASHSANAVGEGSFETPESPKPKWFHTMKLDKVLPQFPASCSISAKAARGNTTALKCRAARGAVNRAITSPTPSGTQLDSSSSVPPVRVTRITNGSSAQTTSQPRVSMQGTSVLNMQHRHHVASRSQPRLSPTNVTMGRILVSSPCAPISIKTEGKEENTTPQSGTKSALVTTQRAKGVGNSQPSIESEEERAARRREHWRIKKREQRAKLAAQIAKARDRTQATEMMVQRQMAQRAGLMGPTARQNLPSQSFSRRAGPTQAKATFRPAKKRNDKMKIAAASLTTVNLQIKVQNPHETRTAPTAISRRKSGETLRRFPSYAHLSNVTRGIVRCKTPRQRLIEAQRSLMIQRNMRCKSPLLASVFGTRNMPRIDPNDTPEQIIEKRREYWRIKKREQRAKLSMEVRDRLKERDSLMRRVKRYQNILEEMRKARALTQSAGSTLTHASETIGGFIKEDGTVTIKIPQVSTCHDTAAHQSEEELHVQSSSNTHVTQPQHSPYTSRRGVTPVRINHPFCPAQVKVSFPLSGKSVNKLPKLLSARPRTPRESTTVPNSHSSSAQAVGQLTLTHPQKAISGGSTAGSSCVMKMAVSSSAASLALSLDPALTQEERMVKKREYWRIKKREQRAARAARLKQGVLQMRANAALQRRRAQKQVALNSAPLSKRLSNLTGNTQPPPDNSVPVTPNANEIKQETEPVPAVALNSQPEQAICPDIKRPTSLPLPSAPPAPQPESDPALTADSQATTLRAVASMKKLLEESLSTVRDCKSPRTDMKMETTEEASEQELKPNLPQLFFEEDEVAPLAANLTLQIKSWQPDTEALAHSRSPSPHLKNSPQISETPSPIPTSSDAPMLPTCEHASQTSPTFTLNPYKEDPDGPSSPHRTQRLLTRKKGHEDCRSPEPPELHQLPIDELHQQQEPGDQQCETQEQFENSMSPAARRYHSVWTEQVGLTSLQRKREYWKLMKRQQRARSKARQKERQGGLSSRLTQVKAQGFGVFNNVKHGNPHVKPALRSRSSIDSLTAVSSLPALSPTTCRAERSPHTAQVKLPVLSVSCSPRSEQNNIDVGPSHIMSSCLDASENPQQAMPRSQMSMSSSSDVDSAPRLPTLTPPDNPLSSINLQTIEPHVETSDPTLSAIKIPSQLHSPSHSMHSPSKLVPVSTMAPPKPIPGESQEDFLRRKREYWRIKKKEQRARKAIQDKGAPTKRAAHWRPILPAQDPPTQDSGQWLSSSDESEHLMSTSVDTDQESFQFPNYTASVEDDPELLYTDYENHSSEEGSISDSVWRCSYLMDYDPLNQLLVCMVCGELQYSHSLEGSAPAAERYIMTSERRHVESARIKQEVIKRERVLQESTEDRGPGEKPHSCVVFVNFFIFFQSICLPS</sequence>
<feature type="compositionally biased region" description="Polar residues" evidence="1">
    <location>
        <begin position="1315"/>
        <end position="1340"/>
    </location>
</feature>